<reference evidence="3" key="1">
    <citation type="submission" date="2016-06" db="UniProtKB">
        <authorList>
            <consortium name="WormBaseParasite"/>
        </authorList>
    </citation>
    <scope>IDENTIFICATION</scope>
</reference>
<dbReference type="STRING" id="387005.A0A183H9R1"/>
<dbReference type="WBParaSite" id="OFLC_0000422201-mRNA-1">
    <property type="protein sequence ID" value="OFLC_0000422201-mRNA-1"/>
    <property type="gene ID" value="OFLC_0000422201"/>
</dbReference>
<dbReference type="Proteomes" id="UP000267606">
    <property type="component" value="Unassembled WGS sequence"/>
</dbReference>
<evidence type="ECO:0000313" key="2">
    <source>
        <dbReference type="Proteomes" id="UP000267606"/>
    </source>
</evidence>
<dbReference type="EMBL" id="UZAJ01003117">
    <property type="protein sequence ID" value="VDO39323.1"/>
    <property type="molecule type" value="Genomic_DNA"/>
</dbReference>
<dbReference type="AlphaFoldDB" id="A0A183H9R1"/>
<organism evidence="3">
    <name type="scientific">Onchocerca flexuosa</name>
    <dbReference type="NCBI Taxonomy" id="387005"/>
    <lineage>
        <taxon>Eukaryota</taxon>
        <taxon>Metazoa</taxon>
        <taxon>Ecdysozoa</taxon>
        <taxon>Nematoda</taxon>
        <taxon>Chromadorea</taxon>
        <taxon>Rhabditida</taxon>
        <taxon>Spirurina</taxon>
        <taxon>Spiruromorpha</taxon>
        <taxon>Filarioidea</taxon>
        <taxon>Onchocercidae</taxon>
        <taxon>Onchocerca</taxon>
    </lineage>
</organism>
<keyword evidence="2" id="KW-1185">Reference proteome</keyword>
<protein>
    <submittedName>
        <fullName evidence="3">Ovule protein</fullName>
    </submittedName>
</protein>
<proteinExistence type="predicted"/>
<name>A0A183H9R1_9BILA</name>
<accession>A0A183H9R1</accession>
<reference evidence="1 2" key="2">
    <citation type="submission" date="2018-11" db="EMBL/GenBank/DDBJ databases">
        <authorList>
            <consortium name="Pathogen Informatics"/>
        </authorList>
    </citation>
    <scope>NUCLEOTIDE SEQUENCE [LARGE SCALE GENOMIC DNA]</scope>
</reference>
<evidence type="ECO:0000313" key="1">
    <source>
        <dbReference type="EMBL" id="VDO39323.1"/>
    </source>
</evidence>
<sequence length="94" mass="11242">MLSPTGRQILPEFRYGTKNQETAHGNFASIFRFFRVLSRENLPTSQLFPWRTISQKQTRHFEHQKPRHHIVLRSANHFKNCYFSPIQCVLVEEQ</sequence>
<evidence type="ECO:0000313" key="3">
    <source>
        <dbReference type="WBParaSite" id="OFLC_0000422201-mRNA-1"/>
    </source>
</evidence>
<gene>
    <name evidence="1" type="ORF">OFLC_LOCUS4223</name>
</gene>